<evidence type="ECO:0000256" key="1">
    <source>
        <dbReference type="SAM" id="Phobius"/>
    </source>
</evidence>
<evidence type="ECO:0000313" key="4">
    <source>
        <dbReference type="Proteomes" id="UP000320176"/>
    </source>
</evidence>
<dbReference type="InterPro" id="IPR029062">
    <property type="entry name" value="Class_I_gatase-like"/>
</dbReference>
<dbReference type="Proteomes" id="UP000320176">
    <property type="component" value="Unassembled WGS sequence"/>
</dbReference>
<keyword evidence="1" id="KW-1133">Transmembrane helix</keyword>
<dbReference type="PROSITE" id="PS51257">
    <property type="entry name" value="PROKAR_LIPOPROTEIN"/>
    <property type="match status" value="1"/>
</dbReference>
<comment type="caution">
    <text evidence="3">The sequence shown here is derived from an EMBL/GenBank/DDBJ whole genome shotgun (WGS) entry which is preliminary data.</text>
</comment>
<dbReference type="Gene3D" id="3.40.50.880">
    <property type="match status" value="1"/>
</dbReference>
<keyword evidence="2" id="KW-0732">Signal</keyword>
<dbReference type="SUPFAM" id="SSF52317">
    <property type="entry name" value="Class I glutamine amidotransferase-like"/>
    <property type="match status" value="1"/>
</dbReference>
<feature type="transmembrane region" description="Helical" evidence="1">
    <location>
        <begin position="526"/>
        <end position="545"/>
    </location>
</feature>
<dbReference type="OrthoDB" id="222878at2"/>
<feature type="chain" id="PRO_5022774712" evidence="2">
    <location>
        <begin position="21"/>
        <end position="791"/>
    </location>
</feature>
<organism evidence="3 4">
    <name type="scientific">Stieleria varia</name>
    <dbReference type="NCBI Taxonomy" id="2528005"/>
    <lineage>
        <taxon>Bacteria</taxon>
        <taxon>Pseudomonadati</taxon>
        <taxon>Planctomycetota</taxon>
        <taxon>Planctomycetia</taxon>
        <taxon>Pirellulales</taxon>
        <taxon>Pirellulaceae</taxon>
        <taxon>Stieleria</taxon>
    </lineage>
</organism>
<evidence type="ECO:0000256" key="2">
    <source>
        <dbReference type="SAM" id="SignalP"/>
    </source>
</evidence>
<dbReference type="AlphaFoldDB" id="A0A5C6B7H7"/>
<keyword evidence="1" id="KW-0812">Transmembrane</keyword>
<keyword evidence="4" id="KW-1185">Reference proteome</keyword>
<protein>
    <submittedName>
        <fullName evidence="3">Uncharacterized protein</fullName>
    </submittedName>
</protein>
<feature type="transmembrane region" description="Helical" evidence="1">
    <location>
        <begin position="500"/>
        <end position="519"/>
    </location>
</feature>
<feature type="signal peptide" evidence="2">
    <location>
        <begin position="1"/>
        <end position="20"/>
    </location>
</feature>
<proteinExistence type="predicted"/>
<name>A0A5C6B7H7_9BACT</name>
<gene>
    <name evidence="3" type="ORF">Pla52n_03300</name>
</gene>
<keyword evidence="1" id="KW-0472">Membrane</keyword>
<evidence type="ECO:0000313" key="3">
    <source>
        <dbReference type="EMBL" id="TWU07757.1"/>
    </source>
</evidence>
<sequence precursor="true">MQRSVLFVLAFVLVPLIVGCDGCRQQADKEKPEDENAPRAAYTPGPTLAFPADRNTAFSAAKPGHWITASQAIRSNKDDVRGELRSIASMRITDEGFKQIAELKSDISSRPATLVKGQMRDFDFRLRVPTPMSVSQSKMNLSSQLVPRNGGLFDTGQQPINLMRSTEFFFVVLTTRPERFAKWQTADWVRPVRNEFADKSQPNYRIVFPATDGVLPLPETMLDLTSTAVVVWDDLSEDALTPLQQTALIDWVHFGGRLIVNGPSASEAVAKTKLQSLLALKPSGNVEMDHDGAEEMLRGWAVKSDRSIDKQVELMRSESSRIAIDGQMQRDAQALPDTGSLILQRRVGRGHVVQPRIDLTEAWIDTWDSYQSFINGLILRRPARTYAASKDTGIEGTFQDFSQTTDEDETPFTGLVQTFEGTDLESDAAANSQFRLTSRDAALRGADATYGGKMTSPYDRFTRVDPLTGISGWKDNSDTIQLFRDTLSKEAGIEIPGSKMVIRSLAIYLAILVPLNYLFFRIIGRLEYAWLAVPVIAVGGAIWAARQAQLDIGFARSNTELALLETHQGYNRGHVSRLIAVYNSLSSRYNVQFKTVDGAAATLEGEPNSDGFLPTAFQTSYDEGPSLSNFAVPSNRLRFLHAEQILDLGGEFTWSGGKITNDTDHELLDAVVVSKNESGELLAALVGQIEPGEQVNVNLRSMATPEIPSALPMNMSQLIRQFASSEAIPSGSTRLVGRIDGDLPGMEIAPSASQHAVQTLVLVHLQHADLPEPARDANLATEFVRVRRSVD</sequence>
<dbReference type="RefSeq" id="WP_146517930.1">
    <property type="nucleotide sequence ID" value="NZ_CP151726.1"/>
</dbReference>
<accession>A0A5C6B7H7</accession>
<reference evidence="3 4" key="1">
    <citation type="submission" date="2019-02" db="EMBL/GenBank/DDBJ databases">
        <title>Deep-cultivation of Planctomycetes and their phenomic and genomic characterization uncovers novel biology.</title>
        <authorList>
            <person name="Wiegand S."/>
            <person name="Jogler M."/>
            <person name="Boedeker C."/>
            <person name="Pinto D."/>
            <person name="Vollmers J."/>
            <person name="Rivas-Marin E."/>
            <person name="Kohn T."/>
            <person name="Peeters S.H."/>
            <person name="Heuer A."/>
            <person name="Rast P."/>
            <person name="Oberbeckmann S."/>
            <person name="Bunk B."/>
            <person name="Jeske O."/>
            <person name="Meyerdierks A."/>
            <person name="Storesund J.E."/>
            <person name="Kallscheuer N."/>
            <person name="Luecker S."/>
            <person name="Lage O.M."/>
            <person name="Pohl T."/>
            <person name="Merkel B.J."/>
            <person name="Hornburger P."/>
            <person name="Mueller R.-W."/>
            <person name="Bruemmer F."/>
            <person name="Labrenz M."/>
            <person name="Spormann A.M."/>
            <person name="Op Den Camp H."/>
            <person name="Overmann J."/>
            <person name="Amann R."/>
            <person name="Jetten M.S.M."/>
            <person name="Mascher T."/>
            <person name="Medema M.H."/>
            <person name="Devos D.P."/>
            <person name="Kaster A.-K."/>
            <person name="Ovreas L."/>
            <person name="Rohde M."/>
            <person name="Galperin M.Y."/>
            <person name="Jogler C."/>
        </authorList>
    </citation>
    <scope>NUCLEOTIDE SEQUENCE [LARGE SCALE GENOMIC DNA]</scope>
    <source>
        <strain evidence="3 4">Pla52n</strain>
    </source>
</reference>
<dbReference type="EMBL" id="SJPN01000001">
    <property type="protein sequence ID" value="TWU07757.1"/>
    <property type="molecule type" value="Genomic_DNA"/>
</dbReference>